<organism evidence="1 2">
    <name type="scientific">Trichonephila clavipes</name>
    <name type="common">Golden silk orbweaver</name>
    <name type="synonym">Nephila clavipes</name>
    <dbReference type="NCBI Taxonomy" id="2585209"/>
    <lineage>
        <taxon>Eukaryota</taxon>
        <taxon>Metazoa</taxon>
        <taxon>Ecdysozoa</taxon>
        <taxon>Arthropoda</taxon>
        <taxon>Chelicerata</taxon>
        <taxon>Arachnida</taxon>
        <taxon>Araneae</taxon>
        <taxon>Araneomorphae</taxon>
        <taxon>Entelegynae</taxon>
        <taxon>Araneoidea</taxon>
        <taxon>Nephilidae</taxon>
        <taxon>Trichonephila</taxon>
    </lineage>
</organism>
<name>A0A8X6SR07_TRICX</name>
<sequence>MEKRGQRLDPNDCIGYYCKQQIGSGSYFASNYPIQRGYGLFSNLRRYAMPIMMKAGKYLGKHLLSTGQNVLEDMSQGKSFKEASKYQLRQVGEEIKKDILRKLKGGGGVKRKKQSSRRQTKRKSLARKTCLLICEKMEKCYCTKSELDLFTSSPIQLAIDRSSFVEIHPVASISDNNTIEFLISGLGESYFDLSHLFYMFKHEF</sequence>
<dbReference type="AlphaFoldDB" id="A0A8X6SR07"/>
<proteinExistence type="predicted"/>
<evidence type="ECO:0000313" key="2">
    <source>
        <dbReference type="Proteomes" id="UP000887159"/>
    </source>
</evidence>
<dbReference type="EMBL" id="BMAU01021323">
    <property type="protein sequence ID" value="GFY13632.1"/>
    <property type="molecule type" value="Genomic_DNA"/>
</dbReference>
<dbReference type="Proteomes" id="UP000887159">
    <property type="component" value="Unassembled WGS sequence"/>
</dbReference>
<reference evidence="1" key="1">
    <citation type="submission" date="2020-08" db="EMBL/GenBank/DDBJ databases">
        <title>Multicomponent nature underlies the extraordinary mechanical properties of spider dragline silk.</title>
        <authorList>
            <person name="Kono N."/>
            <person name="Nakamura H."/>
            <person name="Mori M."/>
            <person name="Yoshida Y."/>
            <person name="Ohtoshi R."/>
            <person name="Malay A.D."/>
            <person name="Moran D.A.P."/>
            <person name="Tomita M."/>
            <person name="Numata K."/>
            <person name="Arakawa K."/>
        </authorList>
    </citation>
    <scope>NUCLEOTIDE SEQUENCE</scope>
</reference>
<evidence type="ECO:0000313" key="1">
    <source>
        <dbReference type="EMBL" id="GFY13632.1"/>
    </source>
</evidence>
<protein>
    <submittedName>
        <fullName evidence="1">Uncharacterized protein</fullName>
    </submittedName>
</protein>
<accession>A0A8X6SR07</accession>
<comment type="caution">
    <text evidence="1">The sequence shown here is derived from an EMBL/GenBank/DDBJ whole genome shotgun (WGS) entry which is preliminary data.</text>
</comment>
<keyword evidence="2" id="KW-1185">Reference proteome</keyword>
<gene>
    <name evidence="1" type="primary">AVEN_27065_1</name>
    <name evidence="1" type="ORF">TNCV_4960021</name>
</gene>